<sequence>MAVPHIVRNFTCFVNGSNQIGKVTSLTLPKLTRKTDSYRGGGMPGAVAVDLGLDDGALDATVVFGGFMKDVIQKYSGGIDEVALRFAGELYTDGDSQLCEIEMRGRITEIDMGEVKAGENTSHTFAIKNTYYKLSVDDTDLIEIDNLNFIEKVNGKSVVPDRIRSALGMG</sequence>
<accession>A0A5U0Q4A7</accession>
<evidence type="ECO:0000313" key="1">
    <source>
        <dbReference type="EMBL" id="EBO4818047.1"/>
    </source>
</evidence>
<dbReference type="Pfam" id="PF04985">
    <property type="entry name" value="Phage_tube"/>
    <property type="match status" value="1"/>
</dbReference>
<protein>
    <submittedName>
        <fullName evidence="1">Phage major tail tube protein</fullName>
    </submittedName>
</protein>
<proteinExistence type="predicted"/>
<dbReference type="AlphaFoldDB" id="A0A5U0Q4A7"/>
<comment type="caution">
    <text evidence="1">The sequence shown here is derived from an EMBL/GenBank/DDBJ whole genome shotgun (WGS) entry which is preliminary data.</text>
</comment>
<organism evidence="1">
    <name type="scientific">Salmonella enterica</name>
    <name type="common">Salmonella choleraesuis</name>
    <dbReference type="NCBI Taxonomy" id="28901"/>
    <lineage>
        <taxon>Bacteria</taxon>
        <taxon>Pseudomonadati</taxon>
        <taxon>Pseudomonadota</taxon>
        <taxon>Gammaproteobacteria</taxon>
        <taxon>Enterobacterales</taxon>
        <taxon>Enterobacteriaceae</taxon>
        <taxon>Salmonella</taxon>
    </lineage>
</organism>
<dbReference type="NCBIfam" id="TIGR01611">
    <property type="entry name" value="tail_tube"/>
    <property type="match status" value="1"/>
</dbReference>
<name>A0A5U0Q4A7_SALER</name>
<dbReference type="InterPro" id="IPR006498">
    <property type="entry name" value="Tail_tube"/>
</dbReference>
<dbReference type="EMBL" id="AAGIQQ010000022">
    <property type="protein sequence ID" value="EBO4818047.1"/>
    <property type="molecule type" value="Genomic_DNA"/>
</dbReference>
<reference evidence="1" key="1">
    <citation type="submission" date="2018-06" db="EMBL/GenBank/DDBJ databases">
        <authorList>
            <consortium name="PulseNet: The National Subtyping Network for Foodborne Disease Surveillance"/>
            <person name="Tarr C.L."/>
            <person name="Trees E."/>
            <person name="Katz L.S."/>
            <person name="Carleton-Romer H.A."/>
            <person name="Stroika S."/>
            <person name="Kucerova Z."/>
            <person name="Roache K.F."/>
            <person name="Sabol A.L."/>
            <person name="Besser J."/>
            <person name="Gerner-Smidt P."/>
        </authorList>
    </citation>
    <scope>NUCLEOTIDE SEQUENCE</scope>
    <source>
        <strain evidence="1">PNUSAS043090</strain>
    </source>
</reference>
<gene>
    <name evidence="1" type="ORF">DOF42_17235</name>
</gene>